<proteinExistence type="predicted"/>
<dbReference type="EMBL" id="SGPL01000077">
    <property type="protein sequence ID" value="THH18384.1"/>
    <property type="molecule type" value="Genomic_DNA"/>
</dbReference>
<feature type="compositionally biased region" description="Low complexity" evidence="1">
    <location>
        <begin position="13"/>
        <end position="23"/>
    </location>
</feature>
<evidence type="ECO:0000256" key="1">
    <source>
        <dbReference type="SAM" id="MobiDB-lite"/>
    </source>
</evidence>
<protein>
    <submittedName>
        <fullName evidence="2">Uncharacterized protein</fullName>
    </submittedName>
</protein>
<dbReference type="Proteomes" id="UP000310158">
    <property type="component" value="Unassembled WGS sequence"/>
</dbReference>
<gene>
    <name evidence="2" type="ORF">EW146_g2579</name>
</gene>
<organism evidence="2 3">
    <name type="scientific">Bondarzewia mesenterica</name>
    <dbReference type="NCBI Taxonomy" id="1095465"/>
    <lineage>
        <taxon>Eukaryota</taxon>
        <taxon>Fungi</taxon>
        <taxon>Dikarya</taxon>
        <taxon>Basidiomycota</taxon>
        <taxon>Agaricomycotina</taxon>
        <taxon>Agaricomycetes</taxon>
        <taxon>Russulales</taxon>
        <taxon>Bondarzewiaceae</taxon>
        <taxon>Bondarzewia</taxon>
    </lineage>
</organism>
<sequence length="166" mass="17768">MPPALSFQHDGASHSPTTPTASSFQHDGASHSPTTPTPTAPSFQHDGASHSPSTPGLIVRTSMCNGLNTLLRAHCLTRLSTAPRRFHLAESLSHVALAQHVPDSSIWHDGTSLTPNLAFSANDVGWDPAEVMSATHGKQPMDQMTPHRLPPAPRRFPSAVRHLPFA</sequence>
<dbReference type="AlphaFoldDB" id="A0A4S4M090"/>
<evidence type="ECO:0000313" key="2">
    <source>
        <dbReference type="EMBL" id="THH18384.1"/>
    </source>
</evidence>
<evidence type="ECO:0000313" key="3">
    <source>
        <dbReference type="Proteomes" id="UP000310158"/>
    </source>
</evidence>
<dbReference type="OrthoDB" id="40579at2759"/>
<reference evidence="2 3" key="1">
    <citation type="submission" date="2019-02" db="EMBL/GenBank/DDBJ databases">
        <title>Genome sequencing of the rare red list fungi Bondarzewia mesenterica.</title>
        <authorList>
            <person name="Buettner E."/>
            <person name="Kellner H."/>
        </authorList>
    </citation>
    <scope>NUCLEOTIDE SEQUENCE [LARGE SCALE GENOMIC DNA]</scope>
    <source>
        <strain evidence="2 3">DSM 108281</strain>
    </source>
</reference>
<feature type="region of interest" description="Disordered" evidence="1">
    <location>
        <begin position="1"/>
        <end position="56"/>
    </location>
</feature>
<comment type="caution">
    <text evidence="2">The sequence shown here is derived from an EMBL/GenBank/DDBJ whole genome shotgun (WGS) entry which is preliminary data.</text>
</comment>
<keyword evidence="3" id="KW-1185">Reference proteome</keyword>
<name>A0A4S4M090_9AGAM</name>
<accession>A0A4S4M090</accession>